<feature type="domain" description="Major facilitator superfamily (MFS) profile" evidence="6">
    <location>
        <begin position="15"/>
        <end position="413"/>
    </location>
</feature>
<feature type="transmembrane region" description="Helical" evidence="5">
    <location>
        <begin position="142"/>
        <end position="165"/>
    </location>
</feature>
<dbReference type="GO" id="GO:0022857">
    <property type="term" value="F:transmembrane transporter activity"/>
    <property type="evidence" value="ECO:0007669"/>
    <property type="project" value="InterPro"/>
</dbReference>
<keyword evidence="4 5" id="KW-0472">Membrane</keyword>
<evidence type="ECO:0000313" key="7">
    <source>
        <dbReference type="EMBL" id="PNV66460.1"/>
    </source>
</evidence>
<dbReference type="EMBL" id="PPEL01000002">
    <property type="protein sequence ID" value="PNV66460.1"/>
    <property type="molecule type" value="Genomic_DNA"/>
</dbReference>
<keyword evidence="2 5" id="KW-0812">Transmembrane</keyword>
<dbReference type="PROSITE" id="PS50850">
    <property type="entry name" value="MFS"/>
    <property type="match status" value="1"/>
</dbReference>
<dbReference type="Proteomes" id="UP000236488">
    <property type="component" value="Unassembled WGS sequence"/>
</dbReference>
<reference evidence="7 8" key="1">
    <citation type="journal article" date="2018" name="Int. J. Syst. Evol. Microbiol.">
        <title>Rubneribacter badeniensis gen. nov., sp. nov. and Enteroscipio rubneri gen. nov., sp. nov., new members of the Eggerthellaceae isolated from human faeces.</title>
        <authorList>
            <person name="Danylec N."/>
            <person name="Gobl A."/>
            <person name="Stoll D.A."/>
            <person name="Hetzer B."/>
            <person name="Kulling S.E."/>
            <person name="Huch M."/>
        </authorList>
    </citation>
    <scope>NUCLEOTIDE SEQUENCE [LARGE SCALE GENOMIC DNA]</scope>
    <source>
        <strain evidence="7 8">ResAG-85</strain>
    </source>
</reference>
<keyword evidence="3 5" id="KW-1133">Transmembrane helix</keyword>
<dbReference type="Pfam" id="PF07690">
    <property type="entry name" value="MFS_1"/>
    <property type="match status" value="1"/>
</dbReference>
<feature type="transmembrane region" description="Helical" evidence="5">
    <location>
        <begin position="177"/>
        <end position="196"/>
    </location>
</feature>
<feature type="transmembrane region" description="Helical" evidence="5">
    <location>
        <begin position="387"/>
        <end position="410"/>
    </location>
</feature>
<dbReference type="InterPro" id="IPR036259">
    <property type="entry name" value="MFS_trans_sf"/>
</dbReference>
<gene>
    <name evidence="7" type="ORF">C2L80_00750</name>
</gene>
<feature type="transmembrane region" description="Helical" evidence="5">
    <location>
        <begin position="265"/>
        <end position="287"/>
    </location>
</feature>
<feature type="transmembrane region" description="Helical" evidence="5">
    <location>
        <begin position="359"/>
        <end position="381"/>
    </location>
</feature>
<evidence type="ECO:0000256" key="5">
    <source>
        <dbReference type="SAM" id="Phobius"/>
    </source>
</evidence>
<feature type="transmembrane region" description="Helical" evidence="5">
    <location>
        <begin position="83"/>
        <end position="102"/>
    </location>
</feature>
<evidence type="ECO:0000256" key="2">
    <source>
        <dbReference type="ARBA" id="ARBA00022692"/>
    </source>
</evidence>
<dbReference type="InterPro" id="IPR050327">
    <property type="entry name" value="Proton-linked_MCT"/>
</dbReference>
<feature type="transmembrane region" description="Helical" evidence="5">
    <location>
        <begin position="12"/>
        <end position="34"/>
    </location>
</feature>
<evidence type="ECO:0000256" key="4">
    <source>
        <dbReference type="ARBA" id="ARBA00023136"/>
    </source>
</evidence>
<comment type="caution">
    <text evidence="7">The sequence shown here is derived from an EMBL/GenBank/DDBJ whole genome shotgun (WGS) entry which is preliminary data.</text>
</comment>
<dbReference type="GO" id="GO:0005886">
    <property type="term" value="C:plasma membrane"/>
    <property type="evidence" value="ECO:0007669"/>
    <property type="project" value="UniProtKB-SubCell"/>
</dbReference>
<evidence type="ECO:0000256" key="1">
    <source>
        <dbReference type="ARBA" id="ARBA00004651"/>
    </source>
</evidence>
<dbReference type="AlphaFoldDB" id="A0A2K2U8F2"/>
<dbReference type="InterPro" id="IPR020846">
    <property type="entry name" value="MFS_dom"/>
</dbReference>
<feature type="transmembrane region" description="Helical" evidence="5">
    <location>
        <begin position="299"/>
        <end position="317"/>
    </location>
</feature>
<proteinExistence type="predicted"/>
<dbReference type="SUPFAM" id="SSF103473">
    <property type="entry name" value="MFS general substrate transporter"/>
    <property type="match status" value="1"/>
</dbReference>
<evidence type="ECO:0000313" key="8">
    <source>
        <dbReference type="Proteomes" id="UP000236488"/>
    </source>
</evidence>
<dbReference type="PANTHER" id="PTHR11360">
    <property type="entry name" value="MONOCARBOXYLATE TRANSPORTER"/>
    <property type="match status" value="1"/>
</dbReference>
<sequence length="421" mass="45081">MGEATYTDKMGVKHVLVILTGIMITLGCSALVFSTWSAFQAVVPEVLGVETATWAFYVTVLYFVEALSAPFIGRLFAKYDIRVVLSASAILVGGGFLLISVFKSMWVFYIAGAMMGLAEVGLLWLAVPALCNSWFNQKAGTIQGLCMAFTGIGGALWLQVFNALYASGNGMDVWSIYMVWGLIALVTSLPFTIFCIRKTPQEAGVLPYGRPSVATGGKAVGISASKAMKSPVFYAVFLFAGIINLLTIVAQQFPSYTKSLTDVTFDALAVGVMMSTVMMVAQAVCKLALGVSADKSPKISFFAAFATGVIGVLLVWFGTGSEIMLYAGSAVYGFFFASCVVLVPIVVRQIFGTREYTDIYSRISLFVNLLGGLGSTIWAFIGGSFGYPAVFTVALVLLVVVLLLGMYSFANAKSVQKEWTE</sequence>
<keyword evidence="8" id="KW-1185">Reference proteome</keyword>
<evidence type="ECO:0000259" key="6">
    <source>
        <dbReference type="PROSITE" id="PS50850"/>
    </source>
</evidence>
<feature type="transmembrane region" description="Helical" evidence="5">
    <location>
        <begin position="108"/>
        <end position="130"/>
    </location>
</feature>
<dbReference type="RefSeq" id="WP_103262415.1">
    <property type="nucleotide sequence ID" value="NZ_PPEL01000002.1"/>
</dbReference>
<feature type="transmembrane region" description="Helical" evidence="5">
    <location>
        <begin position="54"/>
        <end position="76"/>
    </location>
</feature>
<feature type="transmembrane region" description="Helical" evidence="5">
    <location>
        <begin position="232"/>
        <end position="253"/>
    </location>
</feature>
<dbReference type="InterPro" id="IPR011701">
    <property type="entry name" value="MFS"/>
</dbReference>
<protein>
    <submittedName>
        <fullName evidence="7">MFS transporter</fullName>
    </submittedName>
</protein>
<organism evidence="7 8">
    <name type="scientific">Rubneribacter badeniensis</name>
    <dbReference type="NCBI Taxonomy" id="2070688"/>
    <lineage>
        <taxon>Bacteria</taxon>
        <taxon>Bacillati</taxon>
        <taxon>Actinomycetota</taxon>
        <taxon>Coriobacteriia</taxon>
        <taxon>Eggerthellales</taxon>
        <taxon>Eggerthellaceae</taxon>
        <taxon>Rubneribacter</taxon>
    </lineage>
</organism>
<dbReference type="Gene3D" id="1.20.1250.20">
    <property type="entry name" value="MFS general substrate transporter like domains"/>
    <property type="match status" value="2"/>
</dbReference>
<evidence type="ECO:0000256" key="3">
    <source>
        <dbReference type="ARBA" id="ARBA00022989"/>
    </source>
</evidence>
<comment type="subcellular location">
    <subcellularLocation>
        <location evidence="1">Cell membrane</location>
        <topology evidence="1">Multi-pass membrane protein</topology>
    </subcellularLocation>
</comment>
<name>A0A2K2U8F2_9ACTN</name>
<accession>A0A2K2U8F2</accession>
<feature type="transmembrane region" description="Helical" evidence="5">
    <location>
        <begin position="323"/>
        <end position="347"/>
    </location>
</feature>
<dbReference type="PANTHER" id="PTHR11360:SF284">
    <property type="entry name" value="EG:103B4.3 PROTEIN-RELATED"/>
    <property type="match status" value="1"/>
</dbReference>